<protein>
    <submittedName>
        <fullName evidence="2">Uncharacterized protein</fullName>
    </submittedName>
</protein>
<proteinExistence type="predicted"/>
<evidence type="ECO:0000313" key="2">
    <source>
        <dbReference type="EMBL" id="KAG7519847.1"/>
    </source>
</evidence>
<evidence type="ECO:0000313" key="3">
    <source>
        <dbReference type="Proteomes" id="UP000693946"/>
    </source>
</evidence>
<keyword evidence="3" id="KW-1185">Reference proteome</keyword>
<dbReference type="AlphaFoldDB" id="A0AAV6SRZ0"/>
<comment type="caution">
    <text evidence="2">The sequence shown here is derived from an EMBL/GenBank/DDBJ whole genome shotgun (WGS) entry which is preliminary data.</text>
</comment>
<dbReference type="EMBL" id="JAGKHQ010000003">
    <property type="protein sequence ID" value="KAG7519847.1"/>
    <property type="molecule type" value="Genomic_DNA"/>
</dbReference>
<name>A0AAV6SRZ0_SOLSE</name>
<gene>
    <name evidence="2" type="ORF">JOB18_017281</name>
</gene>
<accession>A0AAV6SRZ0</accession>
<feature type="region of interest" description="Disordered" evidence="1">
    <location>
        <begin position="1"/>
        <end position="38"/>
    </location>
</feature>
<evidence type="ECO:0000256" key="1">
    <source>
        <dbReference type="SAM" id="MobiDB-lite"/>
    </source>
</evidence>
<organism evidence="2 3">
    <name type="scientific">Solea senegalensis</name>
    <name type="common">Senegalese sole</name>
    <dbReference type="NCBI Taxonomy" id="28829"/>
    <lineage>
        <taxon>Eukaryota</taxon>
        <taxon>Metazoa</taxon>
        <taxon>Chordata</taxon>
        <taxon>Craniata</taxon>
        <taxon>Vertebrata</taxon>
        <taxon>Euteleostomi</taxon>
        <taxon>Actinopterygii</taxon>
        <taxon>Neopterygii</taxon>
        <taxon>Teleostei</taxon>
        <taxon>Neoteleostei</taxon>
        <taxon>Acanthomorphata</taxon>
        <taxon>Carangaria</taxon>
        <taxon>Pleuronectiformes</taxon>
        <taxon>Pleuronectoidei</taxon>
        <taxon>Soleidae</taxon>
        <taxon>Solea</taxon>
    </lineage>
</organism>
<dbReference type="Proteomes" id="UP000693946">
    <property type="component" value="Linkage Group LG11"/>
</dbReference>
<sequence length="55" mass="6406">MLHPHVTALQFSIGDADDDKEDKEPSSKVPPQPRRKPYERENYIVIQVLPCQILY</sequence>
<reference evidence="2 3" key="1">
    <citation type="journal article" date="2021" name="Sci. Rep.">
        <title>Chromosome anchoring in Senegalese sole (Solea senegalensis) reveals sex-associated markers and genome rearrangements in flatfish.</title>
        <authorList>
            <person name="Guerrero-Cozar I."/>
            <person name="Gomez-Garrido J."/>
            <person name="Berbel C."/>
            <person name="Martinez-Blanch J.F."/>
            <person name="Alioto T."/>
            <person name="Claros M.G."/>
            <person name="Gagnaire P.A."/>
            <person name="Manchado M."/>
        </authorList>
    </citation>
    <scope>NUCLEOTIDE SEQUENCE [LARGE SCALE GENOMIC DNA]</scope>
    <source>
        <strain evidence="2">Sse05_10M</strain>
    </source>
</reference>